<evidence type="ECO:0000256" key="3">
    <source>
        <dbReference type="ARBA" id="ARBA00023015"/>
    </source>
</evidence>
<gene>
    <name evidence="9" type="ORF">OAUR00152_LOCUS31346</name>
    <name evidence="10" type="ORF">OAUR00152_LOCUS31348</name>
</gene>
<evidence type="ECO:0000313" key="10">
    <source>
        <dbReference type="EMBL" id="CAE2269892.1"/>
    </source>
</evidence>
<keyword evidence="6 7" id="KW-0539">Nucleus</keyword>
<sequence length="160" mass="18473">MSQDTNKISSLDRDTKSSPSNDGESTIDLPRNRFELELEFVQCLASPAYLHHLATSGLLSDSSFLSFLEYLRYWSRPEYARFITYPHCLYFLDLLTTNETFRREMANVAFRNFVHEQQFYSWQFRSRKLYGRGVPEEEKASAITGGEGGTEGSELDANRT</sequence>
<proteinExistence type="inferred from homology"/>
<keyword evidence="3 7" id="KW-0805">Transcription regulation</keyword>
<keyword evidence="4 7" id="KW-0010">Activator</keyword>
<dbReference type="Gene3D" id="1.10.10.1340">
    <property type="entry name" value="Mediator of RNA polymerase II, submodule Med31 (Soh1)"/>
    <property type="match status" value="1"/>
</dbReference>
<keyword evidence="5 7" id="KW-0804">Transcription</keyword>
<evidence type="ECO:0000256" key="2">
    <source>
        <dbReference type="ARBA" id="ARBA00006378"/>
    </source>
</evidence>
<comment type="subunit">
    <text evidence="7">Component of the Mediator complex.</text>
</comment>
<reference evidence="10" key="1">
    <citation type="submission" date="2021-01" db="EMBL/GenBank/DDBJ databases">
        <authorList>
            <person name="Corre E."/>
            <person name="Pelletier E."/>
            <person name="Niang G."/>
            <person name="Scheremetjew M."/>
            <person name="Finn R."/>
            <person name="Kale V."/>
            <person name="Holt S."/>
            <person name="Cochrane G."/>
            <person name="Meng A."/>
            <person name="Brown T."/>
            <person name="Cohen L."/>
        </authorList>
    </citation>
    <scope>NUCLEOTIDE SEQUENCE</scope>
    <source>
        <strain evidence="10">Isolate 1302-5</strain>
    </source>
</reference>
<dbReference type="Pfam" id="PF05669">
    <property type="entry name" value="Med31"/>
    <property type="match status" value="1"/>
</dbReference>
<protein>
    <recommendedName>
        <fullName evidence="7">Mediator of RNA polymerase II transcription subunit 31</fullName>
    </recommendedName>
</protein>
<dbReference type="PANTHER" id="PTHR13186">
    <property type="entry name" value="MEDIATOR OF RNA POLYMERASE II TRANSCRIPTION SUBUNIT 31"/>
    <property type="match status" value="1"/>
</dbReference>
<evidence type="ECO:0000256" key="1">
    <source>
        <dbReference type="ARBA" id="ARBA00004123"/>
    </source>
</evidence>
<evidence type="ECO:0000256" key="6">
    <source>
        <dbReference type="ARBA" id="ARBA00023242"/>
    </source>
</evidence>
<name>A0A6U6IBL1_9STRA</name>
<dbReference type="InterPro" id="IPR038089">
    <property type="entry name" value="Med31_sf"/>
</dbReference>
<organism evidence="10">
    <name type="scientific">Odontella aurita</name>
    <dbReference type="NCBI Taxonomy" id="265563"/>
    <lineage>
        <taxon>Eukaryota</taxon>
        <taxon>Sar</taxon>
        <taxon>Stramenopiles</taxon>
        <taxon>Ochrophyta</taxon>
        <taxon>Bacillariophyta</taxon>
        <taxon>Mediophyceae</taxon>
        <taxon>Biddulphiophycidae</taxon>
        <taxon>Eupodiscales</taxon>
        <taxon>Odontellaceae</taxon>
        <taxon>Odontella</taxon>
    </lineage>
</organism>
<comment type="function">
    <text evidence="7">Component of the Mediator complex, a coactivator involved in the regulated transcription of nearly all RNA polymerase II-dependent genes. Mediator functions as a bridge to convey information from gene-specific regulatory proteins to the basal RNA polymerase II transcription machinery. Mediator is recruited to promoters by direct interactions with regulatory proteins and serves as a scaffold for the assembly of a functional preinitiation complex with RNA polymerase II and the general transcription factors.</text>
</comment>
<evidence type="ECO:0000256" key="5">
    <source>
        <dbReference type="ARBA" id="ARBA00023163"/>
    </source>
</evidence>
<evidence type="ECO:0000256" key="8">
    <source>
        <dbReference type="SAM" id="MobiDB-lite"/>
    </source>
</evidence>
<evidence type="ECO:0000256" key="7">
    <source>
        <dbReference type="RuleBase" id="RU364129"/>
    </source>
</evidence>
<evidence type="ECO:0000256" key="4">
    <source>
        <dbReference type="ARBA" id="ARBA00023159"/>
    </source>
</evidence>
<feature type="region of interest" description="Disordered" evidence="8">
    <location>
        <begin position="1"/>
        <end position="28"/>
    </location>
</feature>
<dbReference type="EMBL" id="HBKQ01045502">
    <property type="protein sequence ID" value="CAE2269888.1"/>
    <property type="molecule type" value="Transcribed_RNA"/>
</dbReference>
<accession>A0A6U6IBL1</accession>
<evidence type="ECO:0000313" key="9">
    <source>
        <dbReference type="EMBL" id="CAE2269888.1"/>
    </source>
</evidence>
<dbReference type="GO" id="GO:0006355">
    <property type="term" value="P:regulation of DNA-templated transcription"/>
    <property type="evidence" value="ECO:0007669"/>
    <property type="project" value="InterPro"/>
</dbReference>
<comment type="similarity">
    <text evidence="2 7">Belongs to the Mediator complex subunit 31 family.</text>
</comment>
<dbReference type="GO" id="GO:0016592">
    <property type="term" value="C:mediator complex"/>
    <property type="evidence" value="ECO:0007669"/>
    <property type="project" value="InterPro"/>
</dbReference>
<dbReference type="AlphaFoldDB" id="A0A6U6IBL1"/>
<comment type="subcellular location">
    <subcellularLocation>
        <location evidence="1 7">Nucleus</location>
    </subcellularLocation>
</comment>
<dbReference type="GO" id="GO:0003712">
    <property type="term" value="F:transcription coregulator activity"/>
    <property type="evidence" value="ECO:0007669"/>
    <property type="project" value="InterPro"/>
</dbReference>
<dbReference type="InterPro" id="IPR008831">
    <property type="entry name" value="Mediator_Med31"/>
</dbReference>
<dbReference type="EMBL" id="HBKQ01045504">
    <property type="protein sequence ID" value="CAE2269892.1"/>
    <property type="molecule type" value="Transcribed_RNA"/>
</dbReference>
<feature type="region of interest" description="Disordered" evidence="8">
    <location>
        <begin position="137"/>
        <end position="160"/>
    </location>
</feature>